<evidence type="ECO:0000259" key="1">
    <source>
        <dbReference type="Pfam" id="PF00089"/>
    </source>
</evidence>
<evidence type="ECO:0000313" key="3">
    <source>
        <dbReference type="Proteomes" id="UP000242857"/>
    </source>
</evidence>
<organism evidence="2 3">
    <name type="scientific">Thermomonas hydrothermalis</name>
    <dbReference type="NCBI Taxonomy" id="213588"/>
    <lineage>
        <taxon>Bacteria</taxon>
        <taxon>Pseudomonadati</taxon>
        <taxon>Pseudomonadota</taxon>
        <taxon>Gammaproteobacteria</taxon>
        <taxon>Lysobacterales</taxon>
        <taxon>Lysobacteraceae</taxon>
        <taxon>Thermomonas</taxon>
    </lineage>
</organism>
<dbReference type="OrthoDB" id="191045at2"/>
<dbReference type="GO" id="GO:0004252">
    <property type="term" value="F:serine-type endopeptidase activity"/>
    <property type="evidence" value="ECO:0007669"/>
    <property type="project" value="InterPro"/>
</dbReference>
<dbReference type="EMBL" id="FQUK01000043">
    <property type="protein sequence ID" value="SHF22417.1"/>
    <property type="molecule type" value="Genomic_DNA"/>
</dbReference>
<reference evidence="3" key="1">
    <citation type="submission" date="2016-11" db="EMBL/GenBank/DDBJ databases">
        <authorList>
            <person name="Varghese N."/>
            <person name="Submissions S."/>
        </authorList>
    </citation>
    <scope>NUCLEOTIDE SEQUENCE [LARGE SCALE GENOMIC DNA]</scope>
    <source>
        <strain evidence="3">DSM 14834</strain>
    </source>
</reference>
<name>A0A1M4ZX56_9GAMM</name>
<dbReference type="SUPFAM" id="SSF50494">
    <property type="entry name" value="Trypsin-like serine proteases"/>
    <property type="match status" value="1"/>
</dbReference>
<dbReference type="GO" id="GO:0006508">
    <property type="term" value="P:proteolysis"/>
    <property type="evidence" value="ECO:0007669"/>
    <property type="project" value="InterPro"/>
</dbReference>
<evidence type="ECO:0000313" key="2">
    <source>
        <dbReference type="EMBL" id="SHF22417.1"/>
    </source>
</evidence>
<dbReference type="InterPro" id="IPR043504">
    <property type="entry name" value="Peptidase_S1_PA_chymotrypsin"/>
</dbReference>
<dbReference type="InterPro" id="IPR001254">
    <property type="entry name" value="Trypsin_dom"/>
</dbReference>
<feature type="domain" description="Peptidase S1" evidence="1">
    <location>
        <begin position="1"/>
        <end position="37"/>
    </location>
</feature>
<dbReference type="Pfam" id="PF00089">
    <property type="entry name" value="Trypsin"/>
    <property type="match status" value="1"/>
</dbReference>
<accession>A0A1M4ZX56</accession>
<sequence length="61" mass="6199">MMQVDASVTGGNSGGSVFNARGEAVGMVSFGKGAFNQAVPIARVLEVVDRIRRSAFASPAG</sequence>
<dbReference type="InterPro" id="IPR009003">
    <property type="entry name" value="Peptidase_S1_PA"/>
</dbReference>
<dbReference type="AlphaFoldDB" id="A0A1M4ZX56"/>
<dbReference type="STRING" id="213588.SAMN02745204_02053"/>
<keyword evidence="3" id="KW-1185">Reference proteome</keyword>
<dbReference type="Gene3D" id="2.40.10.10">
    <property type="entry name" value="Trypsin-like serine proteases"/>
    <property type="match status" value="1"/>
</dbReference>
<protein>
    <submittedName>
        <fullName evidence="2">Trypsin</fullName>
    </submittedName>
</protein>
<gene>
    <name evidence="2" type="ORF">SAMN02745204_02053</name>
</gene>
<dbReference type="Proteomes" id="UP000242857">
    <property type="component" value="Unassembled WGS sequence"/>
</dbReference>
<proteinExistence type="predicted"/>